<dbReference type="GO" id="GO:0005829">
    <property type="term" value="C:cytosol"/>
    <property type="evidence" value="ECO:0007669"/>
    <property type="project" value="TreeGrafter"/>
</dbReference>
<dbReference type="AlphaFoldDB" id="A0A151ZB19"/>
<dbReference type="Gene3D" id="3.40.50.720">
    <property type="entry name" value="NAD(P)-binding Rossmann-like Domain"/>
    <property type="match status" value="1"/>
</dbReference>
<comment type="similarity">
    <text evidence="1 3">Belongs to the short-chain dehydrogenases/reductases (SDR) family.</text>
</comment>
<dbReference type="InParanoid" id="A0A151ZB19"/>
<dbReference type="PRINTS" id="PR00080">
    <property type="entry name" value="SDRFAMILY"/>
</dbReference>
<dbReference type="InterPro" id="IPR036291">
    <property type="entry name" value="NAD(P)-bd_dom_sf"/>
</dbReference>
<dbReference type="OrthoDB" id="16849at2759"/>
<evidence type="ECO:0000313" key="5">
    <source>
        <dbReference type="Proteomes" id="UP000076078"/>
    </source>
</evidence>
<dbReference type="GO" id="GO:0016491">
    <property type="term" value="F:oxidoreductase activity"/>
    <property type="evidence" value="ECO:0007669"/>
    <property type="project" value="UniProtKB-KW"/>
</dbReference>
<comment type="caution">
    <text evidence="4">The sequence shown here is derived from an EMBL/GenBank/DDBJ whole genome shotgun (WGS) entry which is preliminary data.</text>
</comment>
<reference evidence="4 5" key="1">
    <citation type="submission" date="2015-12" db="EMBL/GenBank/DDBJ databases">
        <title>Dictyostelia acquired genes for synthesis and detection of signals that induce cell-type specialization by lateral gene transfer from prokaryotes.</title>
        <authorList>
            <person name="Gloeckner G."/>
            <person name="Schaap P."/>
        </authorList>
    </citation>
    <scope>NUCLEOTIDE SEQUENCE [LARGE SCALE GENOMIC DNA]</scope>
    <source>
        <strain evidence="4 5">TK</strain>
    </source>
</reference>
<name>A0A151ZB19_TIELA</name>
<sequence>MQARDTSTKRTVLVTGSDKGIGRAVATTFAKSGYTVYMTCMDMETCKTVKTDMERECKNCDIKWMKLDVTNMDSIRECVNQIQKETQTLDILINNAGVFPTNKKPSEMDEKSLRQTFDVNFFGTVHLTQAVLPLMRHGQCKTIINVSTDLGSLCLQNYPEYRHRGCNAMAYHCSKTALNGFTVGLSKELAHEGFQINSVDPGLVQTDMTQNIGDKKPEDAGRIIYEIATCRCGTGRFLGDQWGTIPW</sequence>
<dbReference type="PRINTS" id="PR00081">
    <property type="entry name" value="GDHRDH"/>
</dbReference>
<dbReference type="SUPFAM" id="SSF51735">
    <property type="entry name" value="NAD(P)-binding Rossmann-fold domains"/>
    <property type="match status" value="1"/>
</dbReference>
<dbReference type="STRING" id="361077.A0A151ZB19"/>
<dbReference type="Pfam" id="PF00106">
    <property type="entry name" value="adh_short"/>
    <property type="match status" value="1"/>
</dbReference>
<proteinExistence type="inferred from homology"/>
<dbReference type="PANTHER" id="PTHR42901">
    <property type="entry name" value="ALCOHOL DEHYDROGENASE"/>
    <property type="match status" value="1"/>
</dbReference>
<accession>A0A151ZB19</accession>
<organism evidence="4 5">
    <name type="scientific">Tieghemostelium lacteum</name>
    <name type="common">Slime mold</name>
    <name type="synonym">Dictyostelium lacteum</name>
    <dbReference type="NCBI Taxonomy" id="361077"/>
    <lineage>
        <taxon>Eukaryota</taxon>
        <taxon>Amoebozoa</taxon>
        <taxon>Evosea</taxon>
        <taxon>Eumycetozoa</taxon>
        <taxon>Dictyostelia</taxon>
        <taxon>Dictyosteliales</taxon>
        <taxon>Raperosteliaceae</taxon>
        <taxon>Tieghemostelium</taxon>
    </lineage>
</organism>
<gene>
    <name evidence="4" type="ORF">DLAC_08048</name>
</gene>
<dbReference type="OMA" id="FKHAGYG"/>
<evidence type="ECO:0000313" key="4">
    <source>
        <dbReference type="EMBL" id="KYQ91139.1"/>
    </source>
</evidence>
<dbReference type="EMBL" id="LODT01000035">
    <property type="protein sequence ID" value="KYQ91139.1"/>
    <property type="molecule type" value="Genomic_DNA"/>
</dbReference>
<dbReference type="InterPro" id="IPR002347">
    <property type="entry name" value="SDR_fam"/>
</dbReference>
<dbReference type="PANTHER" id="PTHR42901:SF1">
    <property type="entry name" value="ALCOHOL DEHYDROGENASE"/>
    <property type="match status" value="1"/>
</dbReference>
<evidence type="ECO:0000256" key="1">
    <source>
        <dbReference type="ARBA" id="ARBA00006484"/>
    </source>
</evidence>
<keyword evidence="5" id="KW-1185">Reference proteome</keyword>
<protein>
    <submittedName>
        <fullName evidence="4">Short-chain dehydrogenase/reductase (SDR) family protein</fullName>
    </submittedName>
</protein>
<evidence type="ECO:0000256" key="2">
    <source>
        <dbReference type="ARBA" id="ARBA00023002"/>
    </source>
</evidence>
<evidence type="ECO:0000256" key="3">
    <source>
        <dbReference type="RuleBase" id="RU000363"/>
    </source>
</evidence>
<keyword evidence="2" id="KW-0560">Oxidoreductase</keyword>
<dbReference type="Proteomes" id="UP000076078">
    <property type="component" value="Unassembled WGS sequence"/>
</dbReference>